<comment type="caution">
    <text evidence="1">The sequence shown here is derived from an EMBL/GenBank/DDBJ whole genome shotgun (WGS) entry which is preliminary data.</text>
</comment>
<evidence type="ECO:0000313" key="2">
    <source>
        <dbReference type="Proteomes" id="UP000032142"/>
    </source>
</evidence>
<evidence type="ECO:0000313" key="1">
    <source>
        <dbReference type="EMBL" id="KHG05855.1"/>
    </source>
</evidence>
<protein>
    <submittedName>
        <fullName evidence="1">Uncharacterized protein</fullName>
    </submittedName>
</protein>
<dbReference type="AlphaFoldDB" id="A0A0B0MYN8"/>
<organism evidence="1 2">
    <name type="scientific">Gossypium arboreum</name>
    <name type="common">Tree cotton</name>
    <name type="synonym">Gossypium nanking</name>
    <dbReference type="NCBI Taxonomy" id="29729"/>
    <lineage>
        <taxon>Eukaryota</taxon>
        <taxon>Viridiplantae</taxon>
        <taxon>Streptophyta</taxon>
        <taxon>Embryophyta</taxon>
        <taxon>Tracheophyta</taxon>
        <taxon>Spermatophyta</taxon>
        <taxon>Magnoliopsida</taxon>
        <taxon>eudicotyledons</taxon>
        <taxon>Gunneridae</taxon>
        <taxon>Pentapetalae</taxon>
        <taxon>rosids</taxon>
        <taxon>malvids</taxon>
        <taxon>Malvales</taxon>
        <taxon>Malvaceae</taxon>
        <taxon>Malvoideae</taxon>
        <taxon>Gossypium</taxon>
    </lineage>
</organism>
<accession>A0A0B0MYN8</accession>
<name>A0A0B0MYN8_GOSAR</name>
<dbReference type="EMBL" id="JRRC01438719">
    <property type="protein sequence ID" value="KHG05855.1"/>
    <property type="molecule type" value="Genomic_DNA"/>
</dbReference>
<reference evidence="2" key="1">
    <citation type="submission" date="2014-09" db="EMBL/GenBank/DDBJ databases">
        <authorList>
            <person name="Mudge J."/>
            <person name="Ramaraj T."/>
            <person name="Lindquist I.E."/>
            <person name="Bharti A.K."/>
            <person name="Sundararajan A."/>
            <person name="Cameron C.T."/>
            <person name="Woodward J.E."/>
            <person name="May G.D."/>
            <person name="Brubaker C."/>
            <person name="Broadhvest J."/>
            <person name="Wilkins T.A."/>
        </authorList>
    </citation>
    <scope>NUCLEOTIDE SEQUENCE</scope>
    <source>
        <strain evidence="2">cv. AKA8401</strain>
    </source>
</reference>
<sequence>MSGTCIGHTMRASVRPCLGHGIGIETSASVRDVWAIHRPRDARASVRPCLGHGISLEDDNQCKTMTGTWHQPFIPCLRLMECPIVFRRVQ</sequence>
<proteinExistence type="predicted"/>
<gene>
    <name evidence="1" type="ORF">F383_31937</name>
</gene>
<dbReference type="Proteomes" id="UP000032142">
    <property type="component" value="Unassembled WGS sequence"/>
</dbReference>
<keyword evidence="2" id="KW-1185">Reference proteome</keyword>